<evidence type="ECO:0000313" key="1">
    <source>
        <dbReference type="EMBL" id="KAI3764004.1"/>
    </source>
</evidence>
<accession>A0ACB9EY80</accession>
<sequence length="531" mass="60669">MLPTTIVIGISMVVTPPLGASTAIASRTHLHHKPHCILILTLRQVTDLLTATQTHTTMPLPPSSQTPLHTRSYSLPQADHRSSLTHLANSEIKHAMSRSSYCKLCSIPRREHSLQTLPVHLSMTESEHPRLILHDFLSPDLCKGFTYKSLDLQELEFIHKSCSTIGYRENVFSTTLSHLVATNSPHMILPFIPIREKLKEKVEEFFGCEYEICIEFTGLISWCKGASIGWHSDDNRPYLKQRDYAAVCYLNSYGVDFNGGLFHFQDGNPTTFIPMAGDVLIYTADTRNVHSVEEITDGERLTLTLWFTRDKSHDEDSKLISSLSKHPLISYETASKPQIPFPASQNMYWFPPEQSSTYETGFDIRYARLHVLGYQICCKDTRVNSSFDFSDILLEPLHLVRGNDLFEKEFSNILHLLQVVQFYHWKGPELKKLEFKMESLNVGPVSMLQCENIRFLKVEILKSEDLAESIFQRGICGENVEHDWVSFCGAVDLWEAYTKKLWHSLVLSLPNWIANQSIFYESDDGSFDLVM</sequence>
<proteinExistence type="predicted"/>
<keyword evidence="2" id="KW-1185">Reference proteome</keyword>
<reference evidence="1 2" key="2">
    <citation type="journal article" date="2022" name="Mol. Ecol. Resour.">
        <title>The genomes of chicory, endive, great burdock and yacon provide insights into Asteraceae paleo-polyploidization history and plant inulin production.</title>
        <authorList>
            <person name="Fan W."/>
            <person name="Wang S."/>
            <person name="Wang H."/>
            <person name="Wang A."/>
            <person name="Jiang F."/>
            <person name="Liu H."/>
            <person name="Zhao H."/>
            <person name="Xu D."/>
            <person name="Zhang Y."/>
        </authorList>
    </citation>
    <scope>NUCLEOTIDE SEQUENCE [LARGE SCALE GENOMIC DNA]</scope>
    <source>
        <strain evidence="2">cv. Punajuju</strain>
        <tissue evidence="1">Leaves</tissue>
    </source>
</reference>
<dbReference type="Proteomes" id="UP001055811">
    <property type="component" value="Linkage Group LG03"/>
</dbReference>
<protein>
    <submittedName>
        <fullName evidence="1">Uncharacterized protein</fullName>
    </submittedName>
</protein>
<comment type="caution">
    <text evidence="1">The sequence shown here is derived from an EMBL/GenBank/DDBJ whole genome shotgun (WGS) entry which is preliminary data.</text>
</comment>
<gene>
    <name evidence="1" type="ORF">L2E82_14004</name>
</gene>
<dbReference type="EMBL" id="CM042011">
    <property type="protein sequence ID" value="KAI3764004.1"/>
    <property type="molecule type" value="Genomic_DNA"/>
</dbReference>
<organism evidence="1 2">
    <name type="scientific">Cichorium intybus</name>
    <name type="common">Chicory</name>
    <dbReference type="NCBI Taxonomy" id="13427"/>
    <lineage>
        <taxon>Eukaryota</taxon>
        <taxon>Viridiplantae</taxon>
        <taxon>Streptophyta</taxon>
        <taxon>Embryophyta</taxon>
        <taxon>Tracheophyta</taxon>
        <taxon>Spermatophyta</taxon>
        <taxon>Magnoliopsida</taxon>
        <taxon>eudicotyledons</taxon>
        <taxon>Gunneridae</taxon>
        <taxon>Pentapetalae</taxon>
        <taxon>asterids</taxon>
        <taxon>campanulids</taxon>
        <taxon>Asterales</taxon>
        <taxon>Asteraceae</taxon>
        <taxon>Cichorioideae</taxon>
        <taxon>Cichorieae</taxon>
        <taxon>Cichoriinae</taxon>
        <taxon>Cichorium</taxon>
    </lineage>
</organism>
<name>A0ACB9EY80_CICIN</name>
<evidence type="ECO:0000313" key="2">
    <source>
        <dbReference type="Proteomes" id="UP001055811"/>
    </source>
</evidence>
<reference evidence="2" key="1">
    <citation type="journal article" date="2022" name="Mol. Ecol. Resour.">
        <title>The genomes of chicory, endive, great burdock and yacon provide insights into Asteraceae palaeo-polyploidization history and plant inulin production.</title>
        <authorList>
            <person name="Fan W."/>
            <person name="Wang S."/>
            <person name="Wang H."/>
            <person name="Wang A."/>
            <person name="Jiang F."/>
            <person name="Liu H."/>
            <person name="Zhao H."/>
            <person name="Xu D."/>
            <person name="Zhang Y."/>
        </authorList>
    </citation>
    <scope>NUCLEOTIDE SEQUENCE [LARGE SCALE GENOMIC DNA]</scope>
    <source>
        <strain evidence="2">cv. Punajuju</strain>
    </source>
</reference>